<dbReference type="AlphaFoldDB" id="A0A5C2RLQ9"/>
<keyword evidence="2" id="KW-0472">Membrane</keyword>
<sequence length="556" mass="62437">MDAPSSSEDTDWLMQSPSPGLNAMDMDSAPVSSLLEDNAEPAGLPTEPRPRRRAVPDFPVLPGARPTHPEEAPVYGWTYTEVRVCQMEVDEEGQPNAPLQGDDPNGGFNEQLERIYVSMARLHQSILEHQRITDARLVALDEHIRDMRDMGGRGDVSARGTSQPSRQPRKDSSANYLRRCLRKHAKLTLGFNSTDALPSAPSDEETRHMLQNLNHGEALRKPFQINWRDPPTSVYNVCVENSFSADFWAAVDGGQYDAALIPERYRERETFIRVYRRHIAHLKKCWTTQQNPPGESQKKEKARHYARNSRIGTTFRNRRDAARYIQTPDSGKVYDLMKAIGTVGISSDEEIASPPGQGRQYATYDKPWRASSLVHLYRHLDLIHAATRNPNGNPIRTRHRTLRVREPMTVPDGLPIDCYSPLFLNRCSALDMQMLRPKPPVGVDELWMRTRTDTSAVVMQQSSQQGGAAATASMRMGHIDKTQMMGASEDNIRAKSRAVRTGRVDVRGGRRRGGHCHSSFVFVLLSCSCLSVIANVFFQVLVSLFSFGYAPVCEVV</sequence>
<keyword evidence="4" id="KW-1185">Reference proteome</keyword>
<feature type="transmembrane region" description="Helical" evidence="2">
    <location>
        <begin position="520"/>
        <end position="542"/>
    </location>
</feature>
<organism evidence="3 4">
    <name type="scientific">Lentinus tigrinus ALCF2SS1-6</name>
    <dbReference type="NCBI Taxonomy" id="1328759"/>
    <lineage>
        <taxon>Eukaryota</taxon>
        <taxon>Fungi</taxon>
        <taxon>Dikarya</taxon>
        <taxon>Basidiomycota</taxon>
        <taxon>Agaricomycotina</taxon>
        <taxon>Agaricomycetes</taxon>
        <taxon>Polyporales</taxon>
        <taxon>Polyporaceae</taxon>
        <taxon>Lentinus</taxon>
    </lineage>
</organism>
<dbReference type="OrthoDB" id="2755551at2759"/>
<keyword evidence="2" id="KW-0812">Transmembrane</keyword>
<dbReference type="Proteomes" id="UP000313359">
    <property type="component" value="Unassembled WGS sequence"/>
</dbReference>
<protein>
    <submittedName>
        <fullName evidence="3">Uncharacterized protein</fullName>
    </submittedName>
</protein>
<name>A0A5C2RLQ9_9APHY</name>
<evidence type="ECO:0000256" key="2">
    <source>
        <dbReference type="SAM" id="Phobius"/>
    </source>
</evidence>
<evidence type="ECO:0000313" key="3">
    <source>
        <dbReference type="EMBL" id="RPD52503.1"/>
    </source>
</evidence>
<evidence type="ECO:0000256" key="1">
    <source>
        <dbReference type="SAM" id="MobiDB-lite"/>
    </source>
</evidence>
<dbReference type="EMBL" id="ML122356">
    <property type="protein sequence ID" value="RPD52503.1"/>
    <property type="molecule type" value="Genomic_DNA"/>
</dbReference>
<feature type="compositionally biased region" description="Polar residues" evidence="1">
    <location>
        <begin position="1"/>
        <end position="19"/>
    </location>
</feature>
<accession>A0A5C2RLQ9</accession>
<gene>
    <name evidence="3" type="ORF">L227DRAFT_568553</name>
</gene>
<reference evidence="3" key="1">
    <citation type="journal article" date="2018" name="Genome Biol. Evol.">
        <title>Genomics and development of Lentinus tigrinus, a white-rot wood-decaying mushroom with dimorphic fruiting bodies.</title>
        <authorList>
            <person name="Wu B."/>
            <person name="Xu Z."/>
            <person name="Knudson A."/>
            <person name="Carlson A."/>
            <person name="Chen N."/>
            <person name="Kovaka S."/>
            <person name="LaButti K."/>
            <person name="Lipzen A."/>
            <person name="Pennachio C."/>
            <person name="Riley R."/>
            <person name="Schakwitz W."/>
            <person name="Umezawa K."/>
            <person name="Ohm R.A."/>
            <person name="Grigoriev I.V."/>
            <person name="Nagy L.G."/>
            <person name="Gibbons J."/>
            <person name="Hibbett D."/>
        </authorList>
    </citation>
    <scope>NUCLEOTIDE SEQUENCE [LARGE SCALE GENOMIC DNA]</scope>
    <source>
        <strain evidence="3">ALCF2SS1-6</strain>
    </source>
</reference>
<feature type="region of interest" description="Disordered" evidence="1">
    <location>
        <begin position="149"/>
        <end position="175"/>
    </location>
</feature>
<feature type="region of interest" description="Disordered" evidence="1">
    <location>
        <begin position="1"/>
        <end position="69"/>
    </location>
</feature>
<proteinExistence type="predicted"/>
<keyword evidence="2" id="KW-1133">Transmembrane helix</keyword>
<evidence type="ECO:0000313" key="4">
    <source>
        <dbReference type="Proteomes" id="UP000313359"/>
    </source>
</evidence>